<protein>
    <submittedName>
        <fullName evidence="2">Uncharacterized protein</fullName>
    </submittedName>
</protein>
<name>A0AAN7MGT9_TRANT</name>
<feature type="region of interest" description="Disordered" evidence="1">
    <location>
        <begin position="1"/>
        <end position="23"/>
    </location>
</feature>
<feature type="compositionally biased region" description="Basic and acidic residues" evidence="1">
    <location>
        <begin position="14"/>
        <end position="23"/>
    </location>
</feature>
<accession>A0AAN7MGT9</accession>
<evidence type="ECO:0000313" key="3">
    <source>
        <dbReference type="Proteomes" id="UP001346149"/>
    </source>
</evidence>
<organism evidence="2 3">
    <name type="scientific">Trapa natans</name>
    <name type="common">Water chestnut</name>
    <dbReference type="NCBI Taxonomy" id="22666"/>
    <lineage>
        <taxon>Eukaryota</taxon>
        <taxon>Viridiplantae</taxon>
        <taxon>Streptophyta</taxon>
        <taxon>Embryophyta</taxon>
        <taxon>Tracheophyta</taxon>
        <taxon>Spermatophyta</taxon>
        <taxon>Magnoliopsida</taxon>
        <taxon>eudicotyledons</taxon>
        <taxon>Gunneridae</taxon>
        <taxon>Pentapetalae</taxon>
        <taxon>rosids</taxon>
        <taxon>malvids</taxon>
        <taxon>Myrtales</taxon>
        <taxon>Lythraceae</taxon>
        <taxon>Trapa</taxon>
    </lineage>
</organism>
<comment type="caution">
    <text evidence="2">The sequence shown here is derived from an EMBL/GenBank/DDBJ whole genome shotgun (WGS) entry which is preliminary data.</text>
</comment>
<dbReference type="EMBL" id="JAXQNO010000006">
    <property type="protein sequence ID" value="KAK4797035.1"/>
    <property type="molecule type" value="Genomic_DNA"/>
</dbReference>
<dbReference type="AlphaFoldDB" id="A0AAN7MGT9"/>
<sequence>MDVADFQFQGNNTRHPESPRGEIRGLARSNFTSEVTPRFPPTRCVLPPLSLQCLTGELIHLKKLIRAGFHGRRAIMAPG</sequence>
<evidence type="ECO:0000256" key="1">
    <source>
        <dbReference type="SAM" id="MobiDB-lite"/>
    </source>
</evidence>
<evidence type="ECO:0000313" key="2">
    <source>
        <dbReference type="EMBL" id="KAK4797035.1"/>
    </source>
</evidence>
<gene>
    <name evidence="2" type="ORF">SAY86_029361</name>
</gene>
<dbReference type="Proteomes" id="UP001346149">
    <property type="component" value="Unassembled WGS sequence"/>
</dbReference>
<proteinExistence type="predicted"/>
<reference evidence="2 3" key="1">
    <citation type="journal article" date="2023" name="Hortic Res">
        <title>Pangenome of water caltrop reveals structural variations and asymmetric subgenome divergence after allopolyploidization.</title>
        <authorList>
            <person name="Zhang X."/>
            <person name="Chen Y."/>
            <person name="Wang L."/>
            <person name="Yuan Y."/>
            <person name="Fang M."/>
            <person name="Shi L."/>
            <person name="Lu R."/>
            <person name="Comes H.P."/>
            <person name="Ma Y."/>
            <person name="Chen Y."/>
            <person name="Huang G."/>
            <person name="Zhou Y."/>
            <person name="Zheng Z."/>
            <person name="Qiu Y."/>
        </authorList>
    </citation>
    <scope>NUCLEOTIDE SEQUENCE [LARGE SCALE GENOMIC DNA]</scope>
    <source>
        <strain evidence="2">F231</strain>
    </source>
</reference>
<keyword evidence="3" id="KW-1185">Reference proteome</keyword>